<comment type="similarity">
    <text evidence="1">Belongs to the sigma-70 factor family.</text>
</comment>
<comment type="caution">
    <text evidence="10">The sequence shown here is derived from an EMBL/GenBank/DDBJ whole genome shotgun (WGS) entry which is preliminary data.</text>
</comment>
<dbReference type="OrthoDB" id="255903at2"/>
<dbReference type="GO" id="GO:0003677">
    <property type="term" value="F:DNA binding"/>
    <property type="evidence" value="ECO:0007669"/>
    <property type="project" value="UniProtKB-KW"/>
</dbReference>
<evidence type="ECO:0000313" key="10">
    <source>
        <dbReference type="EMBL" id="EDM27398.1"/>
    </source>
</evidence>
<evidence type="ECO:0000256" key="7">
    <source>
        <dbReference type="ARBA" id="ARBA00024701"/>
    </source>
</evidence>
<dbReference type="Pfam" id="PF04542">
    <property type="entry name" value="Sigma70_r2"/>
    <property type="match status" value="1"/>
</dbReference>
<evidence type="ECO:0000313" key="11">
    <source>
        <dbReference type="Proteomes" id="UP000004947"/>
    </source>
</evidence>
<sequence length="193" mass="22722">MTYRTRLTLMQRLKNSGDDKSWEEFNEIYRPFIYSIVRSMYVEAHLIDDLLQDVLVSVWKALPGFEYDPEKGRFSSWLATITINRVKSTQLKRSRQGARDHKAFEREDELDEGDLEKIVDREWASFLTKTAWENISEDLSPAMKSCFEGVIAGKKVREIGKDLDIPENTVSIYKKRVSVIMRREIHRLEEELN</sequence>
<feature type="domain" description="HTH luxR-type" evidence="8">
    <location>
        <begin position="139"/>
        <end position="177"/>
    </location>
</feature>
<dbReference type="STRING" id="313628.LNTAR_04781"/>
<dbReference type="Pfam" id="PF00196">
    <property type="entry name" value="GerE"/>
    <property type="match status" value="1"/>
</dbReference>
<dbReference type="PANTHER" id="PTHR43133:SF8">
    <property type="entry name" value="RNA POLYMERASE SIGMA FACTOR HI_1459-RELATED"/>
    <property type="match status" value="1"/>
</dbReference>
<dbReference type="PANTHER" id="PTHR43133">
    <property type="entry name" value="RNA POLYMERASE ECF-TYPE SIGMA FACTO"/>
    <property type="match status" value="1"/>
</dbReference>
<comment type="function">
    <text evidence="7">Sigma factors are initiation factors that promote the attachment of RNA polymerase to specific initiation sites and are then released. Sigma-S contributes to the protection against external stress, thus playing a role in cellular fitness and survival.</text>
</comment>
<evidence type="ECO:0000256" key="6">
    <source>
        <dbReference type="ARBA" id="ARBA00023163"/>
    </source>
</evidence>
<evidence type="ECO:0000256" key="2">
    <source>
        <dbReference type="ARBA" id="ARBA00021245"/>
    </source>
</evidence>
<reference evidence="10 11" key="1">
    <citation type="journal article" date="2010" name="J. Bacteriol.">
        <title>Genome sequence of Lentisphaera araneosa HTCC2155T, the type species of the order Lentisphaerales in the phylum Lentisphaerae.</title>
        <authorList>
            <person name="Thrash J.C."/>
            <person name="Cho J.C."/>
            <person name="Vergin K.L."/>
            <person name="Morris R.M."/>
            <person name="Giovannoni S.J."/>
        </authorList>
    </citation>
    <scope>NUCLEOTIDE SEQUENCE [LARGE SCALE GENOMIC DNA]</scope>
    <source>
        <strain evidence="10 11">HTCC2155</strain>
    </source>
</reference>
<name>A6DLE3_9BACT</name>
<dbReference type="InterPro" id="IPR016032">
    <property type="entry name" value="Sig_transdc_resp-reg_C-effctor"/>
</dbReference>
<dbReference type="InterPro" id="IPR039425">
    <property type="entry name" value="RNA_pol_sigma-70-like"/>
</dbReference>
<organism evidence="10 11">
    <name type="scientific">Lentisphaera araneosa HTCC2155</name>
    <dbReference type="NCBI Taxonomy" id="313628"/>
    <lineage>
        <taxon>Bacteria</taxon>
        <taxon>Pseudomonadati</taxon>
        <taxon>Lentisphaerota</taxon>
        <taxon>Lentisphaeria</taxon>
        <taxon>Lentisphaerales</taxon>
        <taxon>Lentisphaeraceae</taxon>
        <taxon>Lentisphaera</taxon>
    </lineage>
</organism>
<dbReference type="RefSeq" id="WP_007278703.1">
    <property type="nucleotide sequence ID" value="NZ_ABCK01000009.1"/>
</dbReference>
<dbReference type="GO" id="GO:0006352">
    <property type="term" value="P:DNA-templated transcription initiation"/>
    <property type="evidence" value="ECO:0007669"/>
    <property type="project" value="InterPro"/>
</dbReference>
<evidence type="ECO:0000259" key="8">
    <source>
        <dbReference type="Pfam" id="PF00196"/>
    </source>
</evidence>
<dbReference type="InterPro" id="IPR013325">
    <property type="entry name" value="RNA_pol_sigma_r2"/>
</dbReference>
<evidence type="ECO:0000256" key="1">
    <source>
        <dbReference type="ARBA" id="ARBA00007788"/>
    </source>
</evidence>
<dbReference type="SUPFAM" id="SSF46894">
    <property type="entry name" value="C-terminal effector domain of the bipartite response regulators"/>
    <property type="match status" value="1"/>
</dbReference>
<evidence type="ECO:0000256" key="3">
    <source>
        <dbReference type="ARBA" id="ARBA00023015"/>
    </source>
</evidence>
<keyword evidence="4" id="KW-0731">Sigma factor</keyword>
<evidence type="ECO:0000259" key="9">
    <source>
        <dbReference type="Pfam" id="PF04542"/>
    </source>
</evidence>
<evidence type="ECO:0000256" key="4">
    <source>
        <dbReference type="ARBA" id="ARBA00023082"/>
    </source>
</evidence>
<dbReference type="InterPro" id="IPR000792">
    <property type="entry name" value="Tscrpt_reg_LuxR_C"/>
</dbReference>
<proteinExistence type="inferred from homology"/>
<dbReference type="Proteomes" id="UP000004947">
    <property type="component" value="Unassembled WGS sequence"/>
</dbReference>
<dbReference type="NCBIfam" id="TIGR02937">
    <property type="entry name" value="sigma70-ECF"/>
    <property type="match status" value="1"/>
</dbReference>
<protein>
    <recommendedName>
        <fullName evidence="2">RNA polymerase sigma factor SigS</fullName>
    </recommendedName>
</protein>
<feature type="domain" description="RNA polymerase sigma-70 region 2" evidence="9">
    <location>
        <begin position="29"/>
        <end position="95"/>
    </location>
</feature>
<dbReference type="SUPFAM" id="SSF88946">
    <property type="entry name" value="Sigma2 domain of RNA polymerase sigma factors"/>
    <property type="match status" value="1"/>
</dbReference>
<dbReference type="InterPro" id="IPR007627">
    <property type="entry name" value="RNA_pol_sigma70_r2"/>
</dbReference>
<keyword evidence="6" id="KW-0804">Transcription</keyword>
<keyword evidence="11" id="KW-1185">Reference proteome</keyword>
<accession>A6DLE3</accession>
<evidence type="ECO:0000256" key="5">
    <source>
        <dbReference type="ARBA" id="ARBA00023125"/>
    </source>
</evidence>
<dbReference type="Gene3D" id="1.10.1740.10">
    <property type="match status" value="1"/>
</dbReference>
<keyword evidence="5" id="KW-0238">DNA-binding</keyword>
<dbReference type="InterPro" id="IPR014284">
    <property type="entry name" value="RNA_pol_sigma-70_dom"/>
</dbReference>
<dbReference type="eggNOG" id="COG1595">
    <property type="taxonomic scope" value="Bacteria"/>
</dbReference>
<dbReference type="AlphaFoldDB" id="A6DLE3"/>
<dbReference type="EMBL" id="ABCK01000009">
    <property type="protein sequence ID" value="EDM27398.1"/>
    <property type="molecule type" value="Genomic_DNA"/>
</dbReference>
<dbReference type="GO" id="GO:0016987">
    <property type="term" value="F:sigma factor activity"/>
    <property type="evidence" value="ECO:0007669"/>
    <property type="project" value="UniProtKB-KW"/>
</dbReference>
<keyword evidence="3" id="KW-0805">Transcription regulation</keyword>
<gene>
    <name evidence="10" type="ORF">LNTAR_04781</name>
</gene>